<feature type="compositionally biased region" description="Low complexity" evidence="3">
    <location>
        <begin position="225"/>
        <end position="241"/>
    </location>
</feature>
<organism evidence="5 6">
    <name type="scientific">Mycena metata</name>
    <dbReference type="NCBI Taxonomy" id="1033252"/>
    <lineage>
        <taxon>Eukaryota</taxon>
        <taxon>Fungi</taxon>
        <taxon>Dikarya</taxon>
        <taxon>Basidiomycota</taxon>
        <taxon>Agaricomycotina</taxon>
        <taxon>Agaricomycetes</taxon>
        <taxon>Agaricomycetidae</taxon>
        <taxon>Agaricales</taxon>
        <taxon>Marasmiineae</taxon>
        <taxon>Mycenaceae</taxon>
        <taxon>Mycena</taxon>
    </lineage>
</organism>
<feature type="region of interest" description="Disordered" evidence="3">
    <location>
        <begin position="132"/>
        <end position="262"/>
    </location>
</feature>
<evidence type="ECO:0000313" key="6">
    <source>
        <dbReference type="Proteomes" id="UP001215598"/>
    </source>
</evidence>
<comment type="caution">
    <text evidence="5">The sequence shown here is derived from an EMBL/GenBank/DDBJ whole genome shotgun (WGS) entry which is preliminary data.</text>
</comment>
<dbReference type="EMBL" id="JARKIB010000004">
    <property type="protein sequence ID" value="KAJ7781592.1"/>
    <property type="molecule type" value="Genomic_DNA"/>
</dbReference>
<dbReference type="Gene3D" id="2.30.30.40">
    <property type="entry name" value="SH3 Domains"/>
    <property type="match status" value="2"/>
</dbReference>
<dbReference type="InterPro" id="IPR001452">
    <property type="entry name" value="SH3_domain"/>
</dbReference>
<dbReference type="AlphaFoldDB" id="A0AAD7NZN3"/>
<dbReference type="PRINTS" id="PR00452">
    <property type="entry name" value="SH3DOMAIN"/>
</dbReference>
<dbReference type="SMART" id="SM00326">
    <property type="entry name" value="SH3"/>
    <property type="match status" value="2"/>
</dbReference>
<gene>
    <name evidence="5" type="ORF">B0H16DRAFT_626267</name>
</gene>
<evidence type="ECO:0000256" key="3">
    <source>
        <dbReference type="SAM" id="MobiDB-lite"/>
    </source>
</evidence>
<accession>A0AAD7NZN3</accession>
<feature type="compositionally biased region" description="Low complexity" evidence="3">
    <location>
        <begin position="279"/>
        <end position="288"/>
    </location>
</feature>
<keyword evidence="1 2" id="KW-0728">SH3 domain</keyword>
<dbReference type="InterPro" id="IPR036028">
    <property type="entry name" value="SH3-like_dom_sf"/>
</dbReference>
<dbReference type="Proteomes" id="UP001215598">
    <property type="component" value="Unassembled WGS sequence"/>
</dbReference>
<dbReference type="CDD" id="cd00174">
    <property type="entry name" value="SH3"/>
    <property type="match status" value="1"/>
</dbReference>
<dbReference type="PANTHER" id="PTHR45615">
    <property type="entry name" value="MYOSIN HEAVY CHAIN, NON-MUSCLE"/>
    <property type="match status" value="1"/>
</dbReference>
<feature type="compositionally biased region" description="Low complexity" evidence="3">
    <location>
        <begin position="187"/>
        <end position="200"/>
    </location>
</feature>
<feature type="compositionally biased region" description="Basic and acidic residues" evidence="3">
    <location>
        <begin position="602"/>
        <end position="620"/>
    </location>
</feature>
<feature type="compositionally biased region" description="Polar residues" evidence="3">
    <location>
        <begin position="621"/>
        <end position="635"/>
    </location>
</feature>
<reference evidence="5" key="1">
    <citation type="submission" date="2023-03" db="EMBL/GenBank/DDBJ databases">
        <title>Massive genome expansion in bonnet fungi (Mycena s.s.) driven by repeated elements and novel gene families across ecological guilds.</title>
        <authorList>
            <consortium name="Lawrence Berkeley National Laboratory"/>
            <person name="Harder C.B."/>
            <person name="Miyauchi S."/>
            <person name="Viragh M."/>
            <person name="Kuo A."/>
            <person name="Thoen E."/>
            <person name="Andreopoulos B."/>
            <person name="Lu D."/>
            <person name="Skrede I."/>
            <person name="Drula E."/>
            <person name="Henrissat B."/>
            <person name="Morin E."/>
            <person name="Kohler A."/>
            <person name="Barry K."/>
            <person name="LaButti K."/>
            <person name="Morin E."/>
            <person name="Salamov A."/>
            <person name="Lipzen A."/>
            <person name="Mereny Z."/>
            <person name="Hegedus B."/>
            <person name="Baldrian P."/>
            <person name="Stursova M."/>
            <person name="Weitz H."/>
            <person name="Taylor A."/>
            <person name="Grigoriev I.V."/>
            <person name="Nagy L.G."/>
            <person name="Martin F."/>
            <person name="Kauserud H."/>
        </authorList>
    </citation>
    <scope>NUCLEOTIDE SEQUENCE</scope>
    <source>
        <strain evidence="5">CBHHK182m</strain>
    </source>
</reference>
<dbReference type="PANTHER" id="PTHR45615:SF80">
    <property type="entry name" value="GRIP DOMAIN-CONTAINING PROTEIN"/>
    <property type="match status" value="1"/>
</dbReference>
<dbReference type="Pfam" id="PF00018">
    <property type="entry name" value="SH3_1"/>
    <property type="match status" value="2"/>
</dbReference>
<dbReference type="SUPFAM" id="SSF50044">
    <property type="entry name" value="SH3-domain"/>
    <property type="match status" value="2"/>
</dbReference>
<evidence type="ECO:0000313" key="5">
    <source>
        <dbReference type="EMBL" id="KAJ7781592.1"/>
    </source>
</evidence>
<feature type="region of interest" description="Disordered" evidence="3">
    <location>
        <begin position="602"/>
        <end position="652"/>
    </location>
</feature>
<proteinExistence type="predicted"/>
<sequence>METSEHYLAVLVAIYNYEPAPGVGADEEISVKKGQLLLLKERVNSDWWRVKIKAEPYEYDNTPVGLVPATYVKPADHTSTVKAIYDYTATDPGELSVVEGQSLLVFSTEGEWLLVQTNDEEGKAGLVPANHVEATPSPTVVPPPSPKPNNLASKGVSPKIEAAFSRVESSRRLSTPLSVRSSDEDSQPSSSRSVGPSLSPKTDTAGKVASPKIRATVSRIESSRRLSAPSSQTSSSPDLRPTSSRILVPPLPPKPEHLTSPIRVASTKIKALISRLESSEGASASAPADVLQSSDEENSQPDADHDDAALSRPSLRPPLDKRPRGNSSPGSASAPFMTRNILNRGGVRPSTEYYPEPNTNPGFSRTEMLQRRSSYLRGPALPSQFNNMEKSSLWMPSQPVGFLSPSPTTSDPTVTQLTRQVEEMQLSITQLRQSHAAALTDLTRENASLRVFIEELQASNDDPASHKAVNQVLVKENEGLRTTMQEMKEELQQLQTSSSDVETQRIQYEDLVRENERLHGQVQEMRESTTQLPWSGGDSELQTLINEDLARENARLRVEAREVQETVVQLREEAARSEEERNQLVLDAERLEAAIQTMAASMERERRKVRQLSEEVERLRTQSGDAPSAGPSNAANLPPPAYDEFDVSVASP</sequence>
<evidence type="ECO:0000256" key="1">
    <source>
        <dbReference type="ARBA" id="ARBA00022443"/>
    </source>
</evidence>
<evidence type="ECO:0000256" key="2">
    <source>
        <dbReference type="PROSITE-ProRule" id="PRU00192"/>
    </source>
</evidence>
<evidence type="ECO:0000259" key="4">
    <source>
        <dbReference type="PROSITE" id="PS50002"/>
    </source>
</evidence>
<feature type="domain" description="SH3" evidence="4">
    <location>
        <begin position="76"/>
        <end position="137"/>
    </location>
</feature>
<dbReference type="PROSITE" id="PS50002">
    <property type="entry name" value="SH3"/>
    <property type="match status" value="1"/>
</dbReference>
<protein>
    <recommendedName>
        <fullName evidence="4">SH3 domain-containing protein</fullName>
    </recommendedName>
</protein>
<name>A0AAD7NZN3_9AGAR</name>
<feature type="region of interest" description="Disordered" evidence="3">
    <location>
        <begin position="277"/>
        <end position="365"/>
    </location>
</feature>
<keyword evidence="6" id="KW-1185">Reference proteome</keyword>